<evidence type="ECO:0000313" key="1">
    <source>
        <dbReference type="EMBL" id="KAJ4356363.1"/>
    </source>
</evidence>
<reference evidence="1" key="1">
    <citation type="submission" date="2022-10" db="EMBL/GenBank/DDBJ databases">
        <title>Tapping the CABI collections for fungal endophytes: first genome assemblies for Collariella, Neodidymelliopsis, Ascochyta clinopodiicola, Didymella pomorum, Didymosphaeria variabile, Neocosmospora piperis and Neocucurbitaria cava.</title>
        <authorList>
            <person name="Hill R."/>
        </authorList>
    </citation>
    <scope>NUCLEOTIDE SEQUENCE</scope>
    <source>
        <strain evidence="1">IMI 356815</strain>
    </source>
</reference>
<dbReference type="OrthoDB" id="3922703at2759"/>
<evidence type="ECO:0000313" key="2">
    <source>
        <dbReference type="Proteomes" id="UP001140513"/>
    </source>
</evidence>
<dbReference type="Proteomes" id="UP001140513">
    <property type="component" value="Unassembled WGS sequence"/>
</dbReference>
<dbReference type="EMBL" id="JAPEUX010000003">
    <property type="protein sequence ID" value="KAJ4356363.1"/>
    <property type="molecule type" value="Genomic_DNA"/>
</dbReference>
<dbReference type="AlphaFoldDB" id="A0A9W9CD71"/>
<name>A0A9W9CD71_9PLEO</name>
<gene>
    <name evidence="1" type="ORF">N0V89_004395</name>
</gene>
<protein>
    <submittedName>
        <fullName evidence="1">Uncharacterized protein</fullName>
    </submittedName>
</protein>
<dbReference type="GeneID" id="80907925"/>
<dbReference type="RefSeq" id="XP_056073489.1">
    <property type="nucleotide sequence ID" value="XM_056213181.1"/>
</dbReference>
<comment type="caution">
    <text evidence="1">The sequence shown here is derived from an EMBL/GenBank/DDBJ whole genome shotgun (WGS) entry which is preliminary data.</text>
</comment>
<organism evidence="1 2">
    <name type="scientific">Didymosphaeria variabile</name>
    <dbReference type="NCBI Taxonomy" id="1932322"/>
    <lineage>
        <taxon>Eukaryota</taxon>
        <taxon>Fungi</taxon>
        <taxon>Dikarya</taxon>
        <taxon>Ascomycota</taxon>
        <taxon>Pezizomycotina</taxon>
        <taxon>Dothideomycetes</taxon>
        <taxon>Pleosporomycetidae</taxon>
        <taxon>Pleosporales</taxon>
        <taxon>Massarineae</taxon>
        <taxon>Didymosphaeriaceae</taxon>
        <taxon>Didymosphaeria</taxon>
    </lineage>
</organism>
<keyword evidence="2" id="KW-1185">Reference proteome</keyword>
<sequence>MQIPPLLSLLPLAVSSPSSDNDTQTWTITRLDYHYMTEYPGFGPPHMPWPVSAIFNTTLSFDVSIPDATAPHGSWIATCELGWEHASLPGTFVACREQKGEAEDEGKGTGMVSVYFGVEKWNGTIVEALGEKQVDMPFSLKMWRFDLASNVNKP</sequence>
<proteinExistence type="predicted"/>
<accession>A0A9W9CD71</accession>